<feature type="transmembrane region" description="Helical" evidence="13">
    <location>
        <begin position="173"/>
        <end position="194"/>
    </location>
</feature>
<evidence type="ECO:0000256" key="2">
    <source>
        <dbReference type="ARBA" id="ARBA00004429"/>
    </source>
</evidence>
<dbReference type="EMBL" id="JAMZFT010000002">
    <property type="protein sequence ID" value="MCP1336631.1"/>
    <property type="molecule type" value="Genomic_DNA"/>
</dbReference>
<evidence type="ECO:0000313" key="14">
    <source>
        <dbReference type="EMBL" id="MCP1336631.1"/>
    </source>
</evidence>
<evidence type="ECO:0000256" key="5">
    <source>
        <dbReference type="ARBA" id="ARBA00022448"/>
    </source>
</evidence>
<dbReference type="InterPro" id="IPR026031">
    <property type="entry name" value="Cyt_c_CcmB_bac"/>
</dbReference>
<dbReference type="PIRSF" id="PIRSF002764">
    <property type="entry name" value="CcmB"/>
    <property type="match status" value="1"/>
</dbReference>
<sequence>MSGPGPEAAEPGLAGPFLALVRRDLRLAWRGGGAGALSTVFFVIVASLVPFGVGPQMELLARIAGGVVWIAALLSVLLALDRLFQADMEDGSLDQLALSGLPLALVVLAKAIAHWSSTAWPLIAAAPLIALLLNLPLAGLPALLAALAIGTPALSLIGAVGAALTVGLRRGGLLLSLLVLPLFVPVLIFGASAVEAAITLAPVWPHLALLGAVSLAALALCPLGAAAALRLNLG</sequence>
<evidence type="ECO:0000256" key="12">
    <source>
        <dbReference type="PIRNR" id="PIRNR002764"/>
    </source>
</evidence>
<evidence type="ECO:0000256" key="4">
    <source>
        <dbReference type="ARBA" id="ARBA00016452"/>
    </source>
</evidence>
<keyword evidence="15" id="KW-1185">Reference proteome</keyword>
<evidence type="ECO:0000256" key="13">
    <source>
        <dbReference type="SAM" id="Phobius"/>
    </source>
</evidence>
<dbReference type="InterPro" id="IPR003544">
    <property type="entry name" value="Cyt_c_biogenesis_CcmB"/>
</dbReference>
<feature type="transmembrane region" description="Helical" evidence="13">
    <location>
        <begin position="92"/>
        <end position="112"/>
    </location>
</feature>
<evidence type="ECO:0000256" key="6">
    <source>
        <dbReference type="ARBA" id="ARBA00022475"/>
    </source>
</evidence>
<comment type="function">
    <text evidence="1 12">Required for the export of heme to the periplasm for the biogenesis of c-type cytochromes.</text>
</comment>
<protein>
    <recommendedName>
        <fullName evidence="4 12">Heme exporter protein B</fullName>
    </recommendedName>
</protein>
<proteinExistence type="inferred from homology"/>
<keyword evidence="7 12" id="KW-0997">Cell inner membrane</keyword>
<feature type="transmembrane region" description="Helical" evidence="13">
    <location>
        <begin position="143"/>
        <end position="166"/>
    </location>
</feature>
<evidence type="ECO:0000256" key="7">
    <source>
        <dbReference type="ARBA" id="ARBA00022519"/>
    </source>
</evidence>
<name>A0A9J6PJA7_9PROT</name>
<dbReference type="GO" id="GO:0005886">
    <property type="term" value="C:plasma membrane"/>
    <property type="evidence" value="ECO:0007669"/>
    <property type="project" value="UniProtKB-SubCell"/>
</dbReference>
<dbReference type="Pfam" id="PF03379">
    <property type="entry name" value="CcmB"/>
    <property type="match status" value="1"/>
</dbReference>
<evidence type="ECO:0000256" key="9">
    <source>
        <dbReference type="ARBA" id="ARBA00022748"/>
    </source>
</evidence>
<keyword evidence="6 12" id="KW-1003">Cell membrane</keyword>
<accession>A0A9J6PJA7</accession>
<organism evidence="14 15">
    <name type="scientific">Futiania mangrovi</name>
    <dbReference type="NCBI Taxonomy" id="2959716"/>
    <lineage>
        <taxon>Bacteria</taxon>
        <taxon>Pseudomonadati</taxon>
        <taxon>Pseudomonadota</taxon>
        <taxon>Alphaproteobacteria</taxon>
        <taxon>Futianiales</taxon>
        <taxon>Futianiaceae</taxon>
        <taxon>Futiania</taxon>
    </lineage>
</organism>
<comment type="similarity">
    <text evidence="3 12">Belongs to the CcmB/CycW/HelB family.</text>
</comment>
<evidence type="ECO:0000313" key="15">
    <source>
        <dbReference type="Proteomes" id="UP001055804"/>
    </source>
</evidence>
<dbReference type="Proteomes" id="UP001055804">
    <property type="component" value="Unassembled WGS sequence"/>
</dbReference>
<dbReference type="NCBIfam" id="TIGR01190">
    <property type="entry name" value="ccmB"/>
    <property type="match status" value="1"/>
</dbReference>
<evidence type="ECO:0000256" key="3">
    <source>
        <dbReference type="ARBA" id="ARBA00010544"/>
    </source>
</evidence>
<dbReference type="GO" id="GO:1903607">
    <property type="term" value="P:cytochrome c biosynthetic process"/>
    <property type="evidence" value="ECO:0007669"/>
    <property type="project" value="TreeGrafter"/>
</dbReference>
<comment type="caution">
    <text evidence="14">The sequence shown here is derived from an EMBL/GenBank/DDBJ whole genome shotgun (WGS) entry which is preliminary data.</text>
</comment>
<keyword evidence="11 12" id="KW-0472">Membrane</keyword>
<reference evidence="14" key="1">
    <citation type="submission" date="2022-06" db="EMBL/GenBank/DDBJ databases">
        <title>Isolation and Genomics of Futiania mangrovii gen. nov., sp. nov., a Rare and Metabolically-versatile member in the Class Alphaproteobacteria.</title>
        <authorList>
            <person name="Liu L."/>
            <person name="Huang W.-C."/>
            <person name="Pan J."/>
            <person name="Li J."/>
            <person name="Huang Y."/>
            <person name="Du H."/>
            <person name="Liu Y."/>
            <person name="Li M."/>
        </authorList>
    </citation>
    <scope>NUCLEOTIDE SEQUENCE</scope>
    <source>
        <strain evidence="14">FT118</strain>
    </source>
</reference>
<keyword evidence="5 12" id="KW-0813">Transport</keyword>
<feature type="transmembrane region" description="Helical" evidence="13">
    <location>
        <begin position="119"/>
        <end position="137"/>
    </location>
</feature>
<evidence type="ECO:0000256" key="8">
    <source>
        <dbReference type="ARBA" id="ARBA00022692"/>
    </source>
</evidence>
<dbReference type="GO" id="GO:0017004">
    <property type="term" value="P:cytochrome complex assembly"/>
    <property type="evidence" value="ECO:0007669"/>
    <property type="project" value="UniProtKB-KW"/>
</dbReference>
<keyword evidence="10 13" id="KW-1133">Transmembrane helix</keyword>
<feature type="transmembrane region" description="Helical" evidence="13">
    <location>
        <begin position="27"/>
        <end position="52"/>
    </location>
</feature>
<dbReference type="PRINTS" id="PR01414">
    <property type="entry name" value="CCMBBIOGNSIS"/>
</dbReference>
<dbReference type="PANTHER" id="PTHR30070">
    <property type="entry name" value="HEME EXPORTER PROTEIN B"/>
    <property type="match status" value="1"/>
</dbReference>
<feature type="transmembrane region" description="Helical" evidence="13">
    <location>
        <begin position="59"/>
        <end position="80"/>
    </location>
</feature>
<comment type="subcellular location">
    <subcellularLocation>
        <location evidence="2">Cell inner membrane</location>
        <topology evidence="2">Multi-pass membrane protein</topology>
    </subcellularLocation>
</comment>
<evidence type="ECO:0000256" key="11">
    <source>
        <dbReference type="ARBA" id="ARBA00023136"/>
    </source>
</evidence>
<gene>
    <name evidence="14" type="primary">ccmB</name>
    <name evidence="14" type="ORF">NJQ99_09455</name>
</gene>
<evidence type="ECO:0000256" key="10">
    <source>
        <dbReference type="ARBA" id="ARBA00022989"/>
    </source>
</evidence>
<keyword evidence="9 12" id="KW-0201">Cytochrome c-type biogenesis</keyword>
<dbReference type="RefSeq" id="WP_269332583.1">
    <property type="nucleotide sequence ID" value="NZ_JAMZFT010000002.1"/>
</dbReference>
<feature type="transmembrane region" description="Helical" evidence="13">
    <location>
        <begin position="206"/>
        <end position="229"/>
    </location>
</feature>
<dbReference type="GO" id="GO:0015232">
    <property type="term" value="F:heme transmembrane transporter activity"/>
    <property type="evidence" value="ECO:0007669"/>
    <property type="project" value="InterPro"/>
</dbReference>
<dbReference type="AlphaFoldDB" id="A0A9J6PJA7"/>
<keyword evidence="8 13" id="KW-0812">Transmembrane</keyword>
<evidence type="ECO:0000256" key="1">
    <source>
        <dbReference type="ARBA" id="ARBA00002442"/>
    </source>
</evidence>
<dbReference type="PANTHER" id="PTHR30070:SF1">
    <property type="entry name" value="CYTOCHROME C BIOGENESIS B-RELATED"/>
    <property type="match status" value="1"/>
</dbReference>